<dbReference type="Pfam" id="PF04545">
    <property type="entry name" value="Sigma70_r4"/>
    <property type="match status" value="1"/>
</dbReference>
<evidence type="ECO:0000259" key="6">
    <source>
        <dbReference type="Pfam" id="PF04542"/>
    </source>
</evidence>
<feature type="domain" description="RNA polymerase sigma-70 region 2" evidence="6">
    <location>
        <begin position="22"/>
        <end position="89"/>
    </location>
</feature>
<dbReference type="InterPro" id="IPR007630">
    <property type="entry name" value="RNA_pol_sigma70_r4"/>
</dbReference>
<evidence type="ECO:0000256" key="2">
    <source>
        <dbReference type="ARBA" id="ARBA00023015"/>
    </source>
</evidence>
<proteinExistence type="inferred from homology"/>
<comment type="similarity">
    <text evidence="1">Belongs to the sigma-70 factor family. ECF subfamily.</text>
</comment>
<sequence length="192" mass="22614">MDGIEHTVVRVQAGEVESYAHIVEAYQKPIYRYCCRLLGSQTEAEDAVQDILVKAYQHIGKYRPIVSFSSWLYKIAYHHCLSLIRKRQRHLKIMALFQPEPPAESPEQLMDRYIFNEHLTFALLKLKMDERNLLVLRIFEEQSFPEIAEILDKNTEAVKKKYRRTIMKLGKMMNAQKGGTEWWGNEAVLKRK</sequence>
<keyword evidence="5" id="KW-0804">Transcription</keyword>
<evidence type="ECO:0000256" key="4">
    <source>
        <dbReference type="ARBA" id="ARBA00023125"/>
    </source>
</evidence>
<dbReference type="InterPro" id="IPR007627">
    <property type="entry name" value="RNA_pol_sigma70_r2"/>
</dbReference>
<comment type="caution">
    <text evidence="8">The sequence shown here is derived from an EMBL/GenBank/DDBJ whole genome shotgun (WGS) entry which is preliminary data.</text>
</comment>
<dbReference type="PANTHER" id="PTHR43133">
    <property type="entry name" value="RNA POLYMERASE ECF-TYPE SIGMA FACTO"/>
    <property type="match status" value="1"/>
</dbReference>
<dbReference type="Proteomes" id="UP000054709">
    <property type="component" value="Unassembled WGS sequence"/>
</dbReference>
<dbReference type="GO" id="GO:0003677">
    <property type="term" value="F:DNA binding"/>
    <property type="evidence" value="ECO:0007669"/>
    <property type="project" value="UniProtKB-KW"/>
</dbReference>
<dbReference type="NCBIfam" id="TIGR02937">
    <property type="entry name" value="sigma70-ECF"/>
    <property type="match status" value="1"/>
</dbReference>
<accession>A0A0W1AV79</accession>
<protein>
    <submittedName>
        <fullName evidence="8">RNA polymerase subunit sigma</fullName>
    </submittedName>
</protein>
<dbReference type="SUPFAM" id="SSF88946">
    <property type="entry name" value="Sigma2 domain of RNA polymerase sigma factors"/>
    <property type="match status" value="1"/>
</dbReference>
<keyword evidence="3" id="KW-0731">Sigma factor</keyword>
<evidence type="ECO:0000256" key="5">
    <source>
        <dbReference type="ARBA" id="ARBA00023163"/>
    </source>
</evidence>
<dbReference type="InterPro" id="IPR014284">
    <property type="entry name" value="RNA_pol_sigma-70_dom"/>
</dbReference>
<keyword evidence="4" id="KW-0238">DNA-binding</keyword>
<evidence type="ECO:0000256" key="3">
    <source>
        <dbReference type="ARBA" id="ARBA00023082"/>
    </source>
</evidence>
<dbReference type="GO" id="GO:0016987">
    <property type="term" value="F:sigma factor activity"/>
    <property type="evidence" value="ECO:0007669"/>
    <property type="project" value="UniProtKB-KW"/>
</dbReference>
<keyword evidence="2" id="KW-0805">Transcription regulation</keyword>
<dbReference type="Gene3D" id="1.10.10.10">
    <property type="entry name" value="Winged helix-like DNA-binding domain superfamily/Winged helix DNA-binding domain"/>
    <property type="match status" value="1"/>
</dbReference>
<dbReference type="EMBL" id="LCZJ02000029">
    <property type="protein sequence ID" value="KTD85238.1"/>
    <property type="molecule type" value="Genomic_DNA"/>
</dbReference>
<gene>
    <name evidence="8" type="ORF">UQ64_21605</name>
</gene>
<name>A0A0W1AV79_9BACL</name>
<evidence type="ECO:0000259" key="7">
    <source>
        <dbReference type="Pfam" id="PF04545"/>
    </source>
</evidence>
<dbReference type="SUPFAM" id="SSF88659">
    <property type="entry name" value="Sigma3 and sigma4 domains of RNA polymerase sigma factors"/>
    <property type="match status" value="1"/>
</dbReference>
<dbReference type="InterPro" id="IPR013324">
    <property type="entry name" value="RNA_pol_sigma_r3/r4-like"/>
</dbReference>
<dbReference type="InterPro" id="IPR036388">
    <property type="entry name" value="WH-like_DNA-bd_sf"/>
</dbReference>
<dbReference type="PANTHER" id="PTHR43133:SF8">
    <property type="entry name" value="RNA POLYMERASE SIGMA FACTOR HI_1459-RELATED"/>
    <property type="match status" value="1"/>
</dbReference>
<dbReference type="OrthoDB" id="2732687at2"/>
<keyword evidence="9" id="KW-1185">Reference proteome</keyword>
<reference evidence="8 9" key="1">
    <citation type="journal article" date="2015" name="Int. Biodeterior. Biodegradation">
        <title>Physiological and genetic screening methods for the isolation of methyl tert-butyl ether-degrading bacteria for bioremediation purposes.</title>
        <authorList>
            <person name="Guisado I.M."/>
            <person name="Purswani J."/>
            <person name="Gonzalez Lopez J."/>
            <person name="Pozo C."/>
        </authorList>
    </citation>
    <scope>NUCLEOTIDE SEQUENCE [LARGE SCALE GENOMIC DNA]</scope>
    <source>
        <strain evidence="8 9">SH7</strain>
    </source>
</reference>
<evidence type="ECO:0000256" key="1">
    <source>
        <dbReference type="ARBA" id="ARBA00010641"/>
    </source>
</evidence>
<evidence type="ECO:0000313" key="8">
    <source>
        <dbReference type="EMBL" id="KTD85238.1"/>
    </source>
</evidence>
<dbReference type="Gene3D" id="1.10.1740.10">
    <property type="match status" value="1"/>
</dbReference>
<dbReference type="AlphaFoldDB" id="A0A0W1AV79"/>
<organism evidence="8 9">
    <name type="scientific">Paenibacillus etheri</name>
    <dbReference type="NCBI Taxonomy" id="1306852"/>
    <lineage>
        <taxon>Bacteria</taxon>
        <taxon>Bacillati</taxon>
        <taxon>Bacillota</taxon>
        <taxon>Bacilli</taxon>
        <taxon>Bacillales</taxon>
        <taxon>Paenibacillaceae</taxon>
        <taxon>Paenibacillus</taxon>
    </lineage>
</organism>
<dbReference type="Pfam" id="PF04542">
    <property type="entry name" value="Sigma70_r2"/>
    <property type="match status" value="1"/>
</dbReference>
<evidence type="ECO:0000313" key="9">
    <source>
        <dbReference type="Proteomes" id="UP000054709"/>
    </source>
</evidence>
<dbReference type="GO" id="GO:0006352">
    <property type="term" value="P:DNA-templated transcription initiation"/>
    <property type="evidence" value="ECO:0007669"/>
    <property type="project" value="InterPro"/>
</dbReference>
<dbReference type="InterPro" id="IPR039425">
    <property type="entry name" value="RNA_pol_sigma-70-like"/>
</dbReference>
<dbReference type="InterPro" id="IPR013325">
    <property type="entry name" value="RNA_pol_sigma_r2"/>
</dbReference>
<feature type="domain" description="RNA polymerase sigma-70 region 4" evidence="7">
    <location>
        <begin position="122"/>
        <end position="169"/>
    </location>
</feature>